<evidence type="ECO:0000313" key="9">
    <source>
        <dbReference type="Proteomes" id="UP000008975"/>
    </source>
</evidence>
<dbReference type="NCBIfam" id="NF004684">
    <property type="entry name" value="PRK06027.1"/>
    <property type="match status" value="1"/>
</dbReference>
<evidence type="ECO:0000256" key="4">
    <source>
        <dbReference type="HAMAP-Rule" id="MF_01927"/>
    </source>
</evidence>
<dbReference type="eggNOG" id="COG0604">
    <property type="taxonomic scope" value="Bacteria"/>
</dbReference>
<dbReference type="Pfam" id="PF01842">
    <property type="entry name" value="ACT"/>
    <property type="match status" value="1"/>
</dbReference>
<dbReference type="Gene3D" id="3.40.50.720">
    <property type="entry name" value="NAD(P)-binding Rossmann-like Domain"/>
    <property type="match status" value="1"/>
</dbReference>
<evidence type="ECO:0000259" key="7">
    <source>
        <dbReference type="PROSITE" id="PS51671"/>
    </source>
</evidence>
<keyword evidence="4" id="KW-0658">Purine biosynthesis</keyword>
<organism evidence="8 9">
    <name type="scientific">Microbacterium testaceum (strain StLB037)</name>
    <dbReference type="NCBI Taxonomy" id="979556"/>
    <lineage>
        <taxon>Bacteria</taxon>
        <taxon>Bacillati</taxon>
        <taxon>Actinomycetota</taxon>
        <taxon>Actinomycetes</taxon>
        <taxon>Micrococcales</taxon>
        <taxon>Microbacteriaceae</taxon>
        <taxon>Microbacterium</taxon>
    </lineage>
</organism>
<evidence type="ECO:0000256" key="6">
    <source>
        <dbReference type="SAM" id="MobiDB-lite"/>
    </source>
</evidence>
<dbReference type="SUPFAM" id="SSF50129">
    <property type="entry name" value="GroES-like"/>
    <property type="match status" value="1"/>
</dbReference>
<dbReference type="SUPFAM" id="SSF51735">
    <property type="entry name" value="NAD(P)-binding Rossmann-fold domains"/>
    <property type="match status" value="1"/>
</dbReference>
<dbReference type="Proteomes" id="UP000008975">
    <property type="component" value="Chromosome"/>
</dbReference>
<evidence type="ECO:0000313" key="8">
    <source>
        <dbReference type="EMBL" id="BAJ74789.1"/>
    </source>
</evidence>
<sequence length="687" mass="72993">MSSHAAAIMPAPRARLTATTLPTPTPAPDEVLVRVRAVAVNPVDWVIQGTSRVTYRWLRTPAVLGSDVAGDVLAIGANVTRFRVGQRVFGLATGTDRGRDPLREGAFQDATVLSERLTAATPASLTDEEAAVFPLGLSTAACALFQPAHLGLPLPSVDTADGDAGVVVVWGGSTSVGMNAVQLARAAGYEVVSTASPRNADLVRSLGADAVADHGSPTAVDDLVAAIGSRPVIGAVALGAGSADACIDILARTGGTRLALASTPYSLAGLVGRRRLFPAMIPTFSRIGLATARSMLRARRRGIRAAFVWGSSLRDDALGPRLWGEVVPRLLADGRLRPPARADGRRHRTRGDPERPRPAAGGGLGAQDRGPTLIAAEPERGVVGDLTRARQNGPMVSASPHLQPDHACLIVHGSDTPGIIAAVSALIARQGGNIVAFDQYSDDPRGGAYFQRVVFFRPDLAAAFPEIEADLAKTLGDGFELEWTLTDLSTPKRMAILASKQDHCLLDLLWRHRRGDLPVSIPMVVSNHTTAAEDVRSFGVPFFHVPSTPGPDKSASEARILELLVGNVDFVVLARYMQILSPDFLEKIGVPVINIHHSFLPAFIGAEPYKKAKERGVKLIGATSHYVTSDLDEGPIIEQDTVRVTHADSAAELARRGADVERQVLSRAVLWHAEDRVIRHGNHTIVF</sequence>
<reference key="2">
    <citation type="submission" date="2011-02" db="EMBL/GenBank/DDBJ databases">
        <title>Genome sequence of Microbacterium testaceum StLB037.</title>
        <authorList>
            <person name="Morohoshi T."/>
            <person name="Wang W.Z."/>
            <person name="Someya N."/>
            <person name="Ikeda T."/>
        </authorList>
    </citation>
    <scope>NUCLEOTIDE SEQUENCE</scope>
    <source>
        <strain>StLB037</strain>
    </source>
</reference>
<dbReference type="InterPro" id="IPR041729">
    <property type="entry name" value="Formyl-FH4-Hydrolase_C"/>
</dbReference>
<comment type="catalytic activity">
    <reaction evidence="4">
        <text>(6R)-10-formyltetrahydrofolate + H2O = (6S)-5,6,7,8-tetrahydrofolate + formate + H(+)</text>
        <dbReference type="Rhea" id="RHEA:19833"/>
        <dbReference type="ChEBI" id="CHEBI:15377"/>
        <dbReference type="ChEBI" id="CHEBI:15378"/>
        <dbReference type="ChEBI" id="CHEBI:15740"/>
        <dbReference type="ChEBI" id="CHEBI:57453"/>
        <dbReference type="ChEBI" id="CHEBI:195366"/>
        <dbReference type="EC" id="3.5.1.10"/>
    </reaction>
</comment>
<name>E8NBV6_MICTS</name>
<dbReference type="GO" id="GO:0006730">
    <property type="term" value="P:one-carbon metabolic process"/>
    <property type="evidence" value="ECO:0007669"/>
    <property type="project" value="UniProtKB-KW"/>
</dbReference>
<dbReference type="GO" id="GO:0016651">
    <property type="term" value="F:oxidoreductase activity, acting on NAD(P)H"/>
    <property type="evidence" value="ECO:0007669"/>
    <property type="project" value="InterPro"/>
</dbReference>
<dbReference type="CDD" id="cd04875">
    <property type="entry name" value="ACT_F4HF-DF"/>
    <property type="match status" value="1"/>
</dbReference>
<dbReference type="Pfam" id="PF08240">
    <property type="entry name" value="ADH_N"/>
    <property type="match status" value="1"/>
</dbReference>
<dbReference type="GO" id="GO:0006189">
    <property type="term" value="P:'de novo' IMP biosynthetic process"/>
    <property type="evidence" value="ECO:0007669"/>
    <property type="project" value="UniProtKB-UniRule"/>
</dbReference>
<dbReference type="InterPro" id="IPR011032">
    <property type="entry name" value="GroES-like_sf"/>
</dbReference>
<dbReference type="AlphaFoldDB" id="E8NBV6"/>
<dbReference type="NCBIfam" id="TIGR00655">
    <property type="entry name" value="PurU"/>
    <property type="match status" value="1"/>
</dbReference>
<reference evidence="8 9" key="1">
    <citation type="journal article" date="2011" name="J. Bacteriol.">
        <title>Genome sequence of Microbacterium testaceum StLB037, an N-acylhomoserine lactone-degrading bacterium isolated from potato leaves.</title>
        <authorList>
            <person name="Morohoshi T."/>
            <person name="Wang W.-Z."/>
            <person name="Someya N."/>
            <person name="Ikeda T."/>
        </authorList>
    </citation>
    <scope>NUCLEOTIDE SEQUENCE [LARGE SCALE GENOMIC DNA]</scope>
    <source>
        <strain evidence="8 9">StLB037</strain>
    </source>
</reference>
<comment type="similarity">
    <text evidence="4">Belongs to the PurU family.</text>
</comment>
<dbReference type="InterPro" id="IPR020843">
    <property type="entry name" value="ER"/>
</dbReference>
<comment type="pathway">
    <text evidence="4">Purine metabolism; IMP biosynthesis via de novo pathway; formate from 10-formyl-5,6,7,8-tetrahydrofolate: step 1/1.</text>
</comment>
<dbReference type="SMART" id="SM00829">
    <property type="entry name" value="PKS_ER"/>
    <property type="match status" value="1"/>
</dbReference>
<dbReference type="PANTHER" id="PTHR42706">
    <property type="entry name" value="FORMYLTETRAHYDROFOLATE DEFORMYLASE"/>
    <property type="match status" value="1"/>
</dbReference>
<evidence type="ECO:0000256" key="2">
    <source>
        <dbReference type="ARBA" id="ARBA00022801"/>
    </source>
</evidence>
<feature type="active site" evidence="4">
    <location>
        <position position="632"/>
    </location>
</feature>
<dbReference type="InterPro" id="IPR036477">
    <property type="entry name" value="Formyl_transf_N_sf"/>
</dbReference>
<dbReference type="PANTHER" id="PTHR42706:SF1">
    <property type="entry name" value="FORMYLTETRAHYDROFOLATE DEFORMYLASE 2, MITOCHONDRIAL"/>
    <property type="match status" value="1"/>
</dbReference>
<dbReference type="CDD" id="cd08648">
    <property type="entry name" value="FMT_core_Formyl-FH4-Hydrolase_C"/>
    <property type="match status" value="1"/>
</dbReference>
<dbReference type="PROSITE" id="PS51671">
    <property type="entry name" value="ACT"/>
    <property type="match status" value="1"/>
</dbReference>
<feature type="domain" description="ACT" evidence="7">
    <location>
        <begin position="408"/>
        <end position="490"/>
    </location>
</feature>
<dbReference type="eggNOG" id="COG0788">
    <property type="taxonomic scope" value="Bacteria"/>
</dbReference>
<dbReference type="Pfam" id="PF00551">
    <property type="entry name" value="Formyl_trans_N"/>
    <property type="match status" value="1"/>
</dbReference>
<evidence type="ECO:0000256" key="3">
    <source>
        <dbReference type="ARBA" id="ARBA00029440"/>
    </source>
</evidence>
<dbReference type="InterPro" id="IPR002376">
    <property type="entry name" value="Formyl_transf_N"/>
</dbReference>
<keyword evidence="2 4" id="KW-0378">Hydrolase</keyword>
<dbReference type="InterPro" id="IPR004810">
    <property type="entry name" value="PurU"/>
</dbReference>
<dbReference type="Gene3D" id="3.30.70.260">
    <property type="match status" value="1"/>
</dbReference>
<dbReference type="HOGENOM" id="CLU_400526_0_0_11"/>
<evidence type="ECO:0000256" key="1">
    <source>
        <dbReference type="ARBA" id="ARBA00022563"/>
    </source>
</evidence>
<dbReference type="STRING" id="979556.MTES_1825"/>
<dbReference type="EC" id="3.5.1.10" evidence="4 5"/>
<dbReference type="SUPFAM" id="SSF53328">
    <property type="entry name" value="Formyltransferase"/>
    <property type="match status" value="1"/>
</dbReference>
<dbReference type="Gene3D" id="3.40.50.170">
    <property type="entry name" value="Formyl transferase, N-terminal domain"/>
    <property type="match status" value="1"/>
</dbReference>
<comment type="pathway">
    <text evidence="3">Amino-acid biosynthesis.</text>
</comment>
<comment type="function">
    <text evidence="4">Catalyzes the hydrolysis of 10-formyltetrahydrofolate (formyl-FH4) to formate and tetrahydrofolate (FH4).</text>
</comment>
<dbReference type="UniPathway" id="UPA00074">
    <property type="reaction ID" value="UER00170"/>
</dbReference>
<proteinExistence type="inferred from homology"/>
<dbReference type="CDD" id="cd08249">
    <property type="entry name" value="enoyl_reductase_like"/>
    <property type="match status" value="1"/>
</dbReference>
<keyword evidence="1 4" id="KW-0554">One-carbon metabolism</keyword>
<dbReference type="GO" id="GO:0008864">
    <property type="term" value="F:formyltetrahydrofolate deformylase activity"/>
    <property type="evidence" value="ECO:0007669"/>
    <property type="project" value="UniProtKB-UniRule"/>
</dbReference>
<dbReference type="EMBL" id="AP012052">
    <property type="protein sequence ID" value="BAJ74789.1"/>
    <property type="molecule type" value="Genomic_DNA"/>
</dbReference>
<dbReference type="HAMAP" id="MF_01927">
    <property type="entry name" value="PurU"/>
    <property type="match status" value="1"/>
</dbReference>
<dbReference type="InterPro" id="IPR047122">
    <property type="entry name" value="Trans-enoyl_RdTase-like"/>
</dbReference>
<dbReference type="InterPro" id="IPR002912">
    <property type="entry name" value="ACT_dom"/>
</dbReference>
<accession>E8NBV6</accession>
<protein>
    <recommendedName>
        <fullName evidence="4 5">Formyltetrahydrofolate deformylase</fullName>
        <ecNumber evidence="4 5">3.5.1.10</ecNumber>
    </recommendedName>
    <alternativeName>
        <fullName evidence="4">Formyl-FH(4) hydrolase</fullName>
    </alternativeName>
</protein>
<dbReference type="PRINTS" id="PR01575">
    <property type="entry name" value="FFH4HYDRLASE"/>
</dbReference>
<dbReference type="InterPro" id="IPR036291">
    <property type="entry name" value="NAD(P)-bd_dom_sf"/>
</dbReference>
<dbReference type="InterPro" id="IPR013154">
    <property type="entry name" value="ADH-like_N"/>
</dbReference>
<feature type="region of interest" description="Disordered" evidence="6">
    <location>
        <begin position="336"/>
        <end position="370"/>
    </location>
</feature>
<dbReference type="SUPFAM" id="SSF55021">
    <property type="entry name" value="ACT-like"/>
    <property type="match status" value="1"/>
</dbReference>
<dbReference type="Gene3D" id="3.90.180.10">
    <property type="entry name" value="Medium-chain alcohol dehydrogenases, catalytic domain"/>
    <property type="match status" value="1"/>
</dbReference>
<dbReference type="InterPro" id="IPR045865">
    <property type="entry name" value="ACT-like_dom_sf"/>
</dbReference>
<gene>
    <name evidence="4" type="primary">purU</name>
    <name evidence="8" type="ordered locus">MTES_1825</name>
</gene>
<evidence type="ECO:0000256" key="5">
    <source>
        <dbReference type="NCBIfam" id="TIGR00655"/>
    </source>
</evidence>
<dbReference type="InterPro" id="IPR044074">
    <property type="entry name" value="PurU_ACT"/>
</dbReference>
<dbReference type="KEGG" id="mts:MTES_1825"/>